<dbReference type="InterPro" id="IPR058637">
    <property type="entry name" value="YknX-like_C"/>
</dbReference>
<comment type="similarity">
    <text evidence="1">Belongs to the membrane fusion protein (MFP) (TC 8.A.1) family.</text>
</comment>
<dbReference type="PANTHER" id="PTHR30469:SF33">
    <property type="entry name" value="SLR1207 PROTEIN"/>
    <property type="match status" value="1"/>
</dbReference>
<dbReference type="NCBIfam" id="TIGR01730">
    <property type="entry name" value="RND_mfp"/>
    <property type="match status" value="1"/>
</dbReference>
<evidence type="ECO:0000313" key="6">
    <source>
        <dbReference type="EMBL" id="RKI88207.1"/>
    </source>
</evidence>
<keyword evidence="7" id="KW-1185">Reference proteome</keyword>
<dbReference type="Proteomes" id="UP000280696">
    <property type="component" value="Unassembled WGS sequence"/>
</dbReference>
<dbReference type="EMBL" id="RAYQ01000030">
    <property type="protein sequence ID" value="RKI88207.1"/>
    <property type="molecule type" value="Genomic_DNA"/>
</dbReference>
<comment type="caution">
    <text evidence="6">The sequence shown here is derived from an EMBL/GenBank/DDBJ whole genome shotgun (WGS) entry which is preliminary data.</text>
</comment>
<dbReference type="PRINTS" id="PR01490">
    <property type="entry name" value="RTXTOXIND"/>
</dbReference>
<dbReference type="OrthoDB" id="1995149at2"/>
<dbReference type="GO" id="GO:0015562">
    <property type="term" value="F:efflux transmembrane transporter activity"/>
    <property type="evidence" value="ECO:0007669"/>
    <property type="project" value="TreeGrafter"/>
</dbReference>
<keyword evidence="4" id="KW-1133">Transmembrane helix</keyword>
<proteinExistence type="inferred from homology"/>
<organism evidence="6 7">
    <name type="scientific">Parablautia intestinalis</name>
    <dbReference type="NCBI Taxonomy" id="2320100"/>
    <lineage>
        <taxon>Bacteria</taxon>
        <taxon>Bacillati</taxon>
        <taxon>Bacillota</taxon>
        <taxon>Clostridia</taxon>
        <taxon>Lachnospirales</taxon>
        <taxon>Lachnospiraceae</taxon>
        <taxon>Parablautia</taxon>
    </lineage>
</organism>
<accession>A0A3A9AA01</accession>
<feature type="compositionally biased region" description="Basic residues" evidence="3">
    <location>
        <begin position="56"/>
        <end position="67"/>
    </location>
</feature>
<dbReference type="Gene3D" id="2.40.420.20">
    <property type="match status" value="1"/>
</dbReference>
<evidence type="ECO:0000313" key="7">
    <source>
        <dbReference type="Proteomes" id="UP000280696"/>
    </source>
</evidence>
<dbReference type="RefSeq" id="WP_120472022.1">
    <property type="nucleotide sequence ID" value="NZ_RAYQ01000030.1"/>
</dbReference>
<dbReference type="Gene3D" id="2.40.50.100">
    <property type="match status" value="1"/>
</dbReference>
<feature type="region of interest" description="Disordered" evidence="3">
    <location>
        <begin position="1"/>
        <end position="24"/>
    </location>
</feature>
<feature type="domain" description="YknX-like C-terminal permuted SH3-like" evidence="5">
    <location>
        <begin position="466"/>
        <end position="530"/>
    </location>
</feature>
<dbReference type="GO" id="GO:1990281">
    <property type="term" value="C:efflux pump complex"/>
    <property type="evidence" value="ECO:0007669"/>
    <property type="project" value="TreeGrafter"/>
</dbReference>
<dbReference type="PANTHER" id="PTHR30469">
    <property type="entry name" value="MULTIDRUG RESISTANCE PROTEIN MDTA"/>
    <property type="match status" value="1"/>
</dbReference>
<feature type="coiled-coil region" evidence="2">
    <location>
        <begin position="167"/>
        <end position="222"/>
    </location>
</feature>
<evidence type="ECO:0000256" key="1">
    <source>
        <dbReference type="ARBA" id="ARBA00009477"/>
    </source>
</evidence>
<dbReference type="Pfam" id="PF25989">
    <property type="entry name" value="YknX_C"/>
    <property type="match status" value="1"/>
</dbReference>
<feature type="transmembrane region" description="Helical" evidence="4">
    <location>
        <begin position="81"/>
        <end position="101"/>
    </location>
</feature>
<dbReference type="InterPro" id="IPR006143">
    <property type="entry name" value="RND_pump_MFP"/>
</dbReference>
<sequence length="535" mass="58466">MSDKKKSKEEKIKKEENKENNDVVSAESIIAQTQAVILTDTGLNGTAGEELEKETQKKKKAKKKKEKKPLDRAAKKKRKKIIWFSILGAAVILFAVMKVVGGKEAGVLVATTGAVTGEIEQTISTSGTVTTEKTKSYFSDVDVRISEVSVEAGDAVKAGDMLLSYDGESLEREKELAQLKVQSAEGNYNNSVQNNSQKIGDLNEANVNLEVLDQQIADTEAYITNLNYKIDKKKSDLAYEGALLQISLLDWQDQPDSDEYMNLQKLVQLNSYEQQNNKEIQGWEDELEVYNKMLSDYKEYRSEMKSQLSSAESGKMTQGAKEELEAEKQTKEIEAADSLKNLEAVENGITAEFNGVVTEVNAVEGGSVAAGSQLLKLESTEDVMVKISVTKYDLDKIMVGQKAIVTIGSKEYEGKISKINKMAEKNNSGAAVVGTEIKITNPDSDVILGVEAKVVVSTAREENAVLIPVTAVNVDMEGEFVYAVEENILVKKPIVTGISSDTMVQVTEGLEEGAQIVTDVTPNLQEGMSVVAMPQ</sequence>
<feature type="region of interest" description="Disordered" evidence="3">
    <location>
        <begin position="47"/>
        <end position="73"/>
    </location>
</feature>
<keyword evidence="4" id="KW-0472">Membrane</keyword>
<evidence type="ECO:0000259" key="5">
    <source>
        <dbReference type="Pfam" id="PF25989"/>
    </source>
</evidence>
<feature type="compositionally biased region" description="Basic and acidic residues" evidence="3">
    <location>
        <begin position="1"/>
        <end position="21"/>
    </location>
</feature>
<protein>
    <submittedName>
        <fullName evidence="6">Efflux RND transporter periplasmic adaptor subunit</fullName>
    </submittedName>
</protein>
<dbReference type="AlphaFoldDB" id="A0A3A9AA01"/>
<reference evidence="6 7" key="1">
    <citation type="submission" date="2018-09" db="EMBL/GenBank/DDBJ databases">
        <title>Murine metabolic-syndrome-specific gut microbial biobank.</title>
        <authorList>
            <person name="Liu C."/>
        </authorList>
    </citation>
    <scope>NUCLEOTIDE SEQUENCE [LARGE SCALE GENOMIC DNA]</scope>
    <source>
        <strain evidence="6 7">0.1xD8-82</strain>
    </source>
</reference>
<gene>
    <name evidence="6" type="ORF">D7V94_19715</name>
</gene>
<evidence type="ECO:0000256" key="4">
    <source>
        <dbReference type="SAM" id="Phobius"/>
    </source>
</evidence>
<keyword evidence="4" id="KW-0812">Transmembrane</keyword>
<name>A0A3A9AA01_9FIRM</name>
<evidence type="ECO:0000256" key="2">
    <source>
        <dbReference type="SAM" id="Coils"/>
    </source>
</evidence>
<evidence type="ECO:0000256" key="3">
    <source>
        <dbReference type="SAM" id="MobiDB-lite"/>
    </source>
</evidence>
<keyword evidence="2" id="KW-0175">Coiled coil</keyword>